<sequence>MRVMHSNDKALLVTLIPLIKSTVSKRHRRN</sequence>
<organism evidence="1">
    <name type="scientific">Anguilla anguilla</name>
    <name type="common">European freshwater eel</name>
    <name type="synonym">Muraena anguilla</name>
    <dbReference type="NCBI Taxonomy" id="7936"/>
    <lineage>
        <taxon>Eukaryota</taxon>
        <taxon>Metazoa</taxon>
        <taxon>Chordata</taxon>
        <taxon>Craniata</taxon>
        <taxon>Vertebrata</taxon>
        <taxon>Euteleostomi</taxon>
        <taxon>Actinopterygii</taxon>
        <taxon>Neopterygii</taxon>
        <taxon>Teleostei</taxon>
        <taxon>Anguilliformes</taxon>
        <taxon>Anguillidae</taxon>
        <taxon>Anguilla</taxon>
    </lineage>
</organism>
<accession>A0A0E9UQJ9</accession>
<proteinExistence type="predicted"/>
<reference evidence="1" key="2">
    <citation type="journal article" date="2015" name="Fish Shellfish Immunol.">
        <title>Early steps in the European eel (Anguilla anguilla)-Vibrio vulnificus interaction in the gills: Role of the RtxA13 toxin.</title>
        <authorList>
            <person name="Callol A."/>
            <person name="Pajuelo D."/>
            <person name="Ebbesson L."/>
            <person name="Teles M."/>
            <person name="MacKenzie S."/>
            <person name="Amaro C."/>
        </authorList>
    </citation>
    <scope>NUCLEOTIDE SEQUENCE</scope>
</reference>
<reference evidence="1" key="1">
    <citation type="submission" date="2014-11" db="EMBL/GenBank/DDBJ databases">
        <authorList>
            <person name="Amaro Gonzalez C."/>
        </authorList>
    </citation>
    <scope>NUCLEOTIDE SEQUENCE</scope>
</reference>
<name>A0A0E9UQJ9_ANGAN</name>
<dbReference type="AlphaFoldDB" id="A0A0E9UQJ9"/>
<dbReference type="EMBL" id="GBXM01040551">
    <property type="protein sequence ID" value="JAH68026.1"/>
    <property type="molecule type" value="Transcribed_RNA"/>
</dbReference>
<protein>
    <submittedName>
        <fullName evidence="1">Uncharacterized protein</fullName>
    </submittedName>
</protein>
<evidence type="ECO:0000313" key="1">
    <source>
        <dbReference type="EMBL" id="JAH68026.1"/>
    </source>
</evidence>